<evidence type="ECO:0000313" key="4">
    <source>
        <dbReference type="EMBL" id="KAH7176181.1"/>
    </source>
</evidence>
<dbReference type="AlphaFoldDB" id="A0A9P9FVP7"/>
<dbReference type="Pfam" id="PF00400">
    <property type="entry name" value="WD40"/>
    <property type="match status" value="2"/>
</dbReference>
<dbReference type="InterPro" id="IPR020472">
    <property type="entry name" value="WD40_PAC1"/>
</dbReference>
<evidence type="ECO:0000313" key="5">
    <source>
        <dbReference type="Proteomes" id="UP000738349"/>
    </source>
</evidence>
<keyword evidence="2" id="KW-0677">Repeat</keyword>
<feature type="repeat" description="WD" evidence="3">
    <location>
        <begin position="1"/>
        <end position="24"/>
    </location>
</feature>
<dbReference type="PANTHER" id="PTHR19848">
    <property type="entry name" value="WD40 REPEAT PROTEIN"/>
    <property type="match status" value="1"/>
</dbReference>
<dbReference type="OrthoDB" id="5240432at2759"/>
<dbReference type="InterPro" id="IPR001680">
    <property type="entry name" value="WD40_rpt"/>
</dbReference>
<dbReference type="PRINTS" id="PR00320">
    <property type="entry name" value="GPROTEINBRPT"/>
</dbReference>
<dbReference type="Gene3D" id="2.130.10.10">
    <property type="entry name" value="YVTN repeat-like/Quinoprotein amine dehydrogenase"/>
    <property type="match status" value="1"/>
</dbReference>
<dbReference type="Proteomes" id="UP000738349">
    <property type="component" value="Unassembled WGS sequence"/>
</dbReference>
<dbReference type="SUPFAM" id="SSF50978">
    <property type="entry name" value="WD40 repeat-like"/>
    <property type="match status" value="1"/>
</dbReference>
<accession>A0A9P9FVP7</accession>
<dbReference type="EMBL" id="JAGMUV010000001">
    <property type="protein sequence ID" value="KAH7176181.1"/>
    <property type="molecule type" value="Genomic_DNA"/>
</dbReference>
<dbReference type="InterPro" id="IPR019775">
    <property type="entry name" value="WD40_repeat_CS"/>
</dbReference>
<dbReference type="SMART" id="SM00320">
    <property type="entry name" value="WD40"/>
    <property type="match status" value="1"/>
</dbReference>
<keyword evidence="5" id="KW-1185">Reference proteome</keyword>
<dbReference type="InterPro" id="IPR036322">
    <property type="entry name" value="WD40_repeat_dom_sf"/>
</dbReference>
<evidence type="ECO:0000256" key="1">
    <source>
        <dbReference type="ARBA" id="ARBA00022574"/>
    </source>
</evidence>
<reference evidence="4" key="1">
    <citation type="journal article" date="2021" name="Nat. Commun.">
        <title>Genetic determinants of endophytism in the Arabidopsis root mycobiome.</title>
        <authorList>
            <person name="Mesny F."/>
            <person name="Miyauchi S."/>
            <person name="Thiergart T."/>
            <person name="Pickel B."/>
            <person name="Atanasova L."/>
            <person name="Karlsson M."/>
            <person name="Huettel B."/>
            <person name="Barry K.W."/>
            <person name="Haridas S."/>
            <person name="Chen C."/>
            <person name="Bauer D."/>
            <person name="Andreopoulos W."/>
            <person name="Pangilinan J."/>
            <person name="LaButti K."/>
            <person name="Riley R."/>
            <person name="Lipzen A."/>
            <person name="Clum A."/>
            <person name="Drula E."/>
            <person name="Henrissat B."/>
            <person name="Kohler A."/>
            <person name="Grigoriev I.V."/>
            <person name="Martin F.M."/>
            <person name="Hacquard S."/>
        </authorList>
    </citation>
    <scope>NUCLEOTIDE SEQUENCE</scope>
    <source>
        <strain evidence="4">MPI-CAGE-AT-0147</strain>
    </source>
</reference>
<dbReference type="PANTHER" id="PTHR19848:SF8">
    <property type="entry name" value="F-BOX AND WD REPEAT DOMAIN CONTAINING 7"/>
    <property type="match status" value="1"/>
</dbReference>
<gene>
    <name evidence="4" type="ORF">EDB81DRAFT_674775</name>
</gene>
<protein>
    <submittedName>
        <fullName evidence="4">WD40-repeat-containing domain protein</fullName>
    </submittedName>
</protein>
<evidence type="ECO:0000256" key="3">
    <source>
        <dbReference type="PROSITE-ProRule" id="PRU00221"/>
    </source>
</evidence>
<feature type="non-terminal residue" evidence="4">
    <location>
        <position position="1"/>
    </location>
</feature>
<dbReference type="PROSITE" id="PS50082">
    <property type="entry name" value="WD_REPEATS_2"/>
    <property type="match status" value="2"/>
</dbReference>
<feature type="repeat" description="WD" evidence="3">
    <location>
        <begin position="25"/>
        <end position="66"/>
    </location>
</feature>
<organism evidence="4 5">
    <name type="scientific">Dactylonectria macrodidyma</name>
    <dbReference type="NCBI Taxonomy" id="307937"/>
    <lineage>
        <taxon>Eukaryota</taxon>
        <taxon>Fungi</taxon>
        <taxon>Dikarya</taxon>
        <taxon>Ascomycota</taxon>
        <taxon>Pezizomycotina</taxon>
        <taxon>Sordariomycetes</taxon>
        <taxon>Hypocreomycetidae</taxon>
        <taxon>Hypocreales</taxon>
        <taxon>Nectriaceae</taxon>
        <taxon>Dactylonectria</taxon>
    </lineage>
</organism>
<dbReference type="PROSITE" id="PS50294">
    <property type="entry name" value="WD_REPEATS_REGION"/>
    <property type="match status" value="2"/>
</dbReference>
<proteinExistence type="predicted"/>
<sequence>LIASGSWDRTIKVWDAATGEVRQTLAGHGHLVASVTFSPDGKLIASGSWDRTIKVWDAATGEVRQTLENHGDPVSFDTTGLYLLTDIGTIKLDAVTHIDAKGSIQSQSQAQQTRQCGYGLSPDKSWITYNGHKALWLPSEYRPLVSATCSVPPSTVARVTIGCSSGRVIVIGFSEPPPSLPSSYHE</sequence>
<keyword evidence="1 3" id="KW-0853">WD repeat</keyword>
<dbReference type="PROSITE" id="PS00678">
    <property type="entry name" value="WD_REPEATS_1"/>
    <property type="match status" value="2"/>
</dbReference>
<comment type="caution">
    <text evidence="4">The sequence shown here is derived from an EMBL/GenBank/DDBJ whole genome shotgun (WGS) entry which is preliminary data.</text>
</comment>
<name>A0A9P9FVP7_9HYPO</name>
<evidence type="ECO:0000256" key="2">
    <source>
        <dbReference type="ARBA" id="ARBA00022737"/>
    </source>
</evidence>
<dbReference type="InterPro" id="IPR015943">
    <property type="entry name" value="WD40/YVTN_repeat-like_dom_sf"/>
</dbReference>